<dbReference type="OrthoDB" id="9180899at2"/>
<keyword evidence="7" id="KW-1185">Reference proteome</keyword>
<evidence type="ECO:0000256" key="3">
    <source>
        <dbReference type="ARBA" id="ARBA00019418"/>
    </source>
</evidence>
<evidence type="ECO:0000256" key="2">
    <source>
        <dbReference type="ARBA" id="ARBA00008571"/>
    </source>
</evidence>
<dbReference type="Proteomes" id="UP000035860">
    <property type="component" value="Unassembled WGS sequence"/>
</dbReference>
<gene>
    <name evidence="6" type="ORF">MBO_07023</name>
</gene>
<reference evidence="6 7" key="1">
    <citation type="journal article" date="2014" name="Genome Announc.">
        <title>Draft Genome Sequence of Moraxella bovoculi Strain 237T (ATCC BAA-1259T) Isolated from a Calf with Infectious Bovine Keratoconjunctivitis.</title>
        <authorList>
            <person name="Calcutt M.J."/>
            <person name="Foecking M.F."/>
            <person name="Martin N.T."/>
            <person name="Mhlanga-Mutangadura T."/>
            <person name="Reilly T.J."/>
        </authorList>
    </citation>
    <scope>NUCLEOTIDE SEQUENCE [LARGE SCALE GENOMIC DNA]</scope>
    <source>
        <strain evidence="6 7">237</strain>
    </source>
</reference>
<dbReference type="PANTHER" id="PTHR39585:SF1">
    <property type="entry name" value="FAD ASSEMBLY FACTOR SDHE"/>
    <property type="match status" value="1"/>
</dbReference>
<dbReference type="InterPro" id="IPR050531">
    <property type="entry name" value="SdhE_FAD_assembly_factor"/>
</dbReference>
<evidence type="ECO:0000313" key="6">
    <source>
        <dbReference type="EMBL" id="KDN24700.1"/>
    </source>
</evidence>
<dbReference type="RefSeq" id="WP_036366093.1">
    <property type="nucleotide sequence ID" value="NZ_AOMT01000026.1"/>
</dbReference>
<dbReference type="InterPro" id="IPR005631">
    <property type="entry name" value="SDH"/>
</dbReference>
<comment type="similarity">
    <text evidence="2">Belongs to the SdhE FAD assembly factor family.</text>
</comment>
<proteinExistence type="inferred from homology"/>
<comment type="caution">
    <text evidence="6">The sequence shown here is derived from an EMBL/GenBank/DDBJ whole genome shotgun (WGS) entry which is preliminary data.</text>
</comment>
<accession>A0A066UCA1</accession>
<sequence>MSDHIEPTLEQRRIIYQARRGLKELDYYIDPYVKEHYLSASDDEQAAFVRLLEHEDPDLLLFFLGQERPDDEGVARLIERMKQLKYAN</sequence>
<dbReference type="PANTHER" id="PTHR39585">
    <property type="entry name" value="FAD ASSEMBLY FACTOR SDHE"/>
    <property type="match status" value="1"/>
</dbReference>
<organism evidence="6 7">
    <name type="scientific">Moraxella bovoculi 237</name>
    <dbReference type="NCBI Taxonomy" id="743974"/>
    <lineage>
        <taxon>Bacteria</taxon>
        <taxon>Pseudomonadati</taxon>
        <taxon>Pseudomonadota</taxon>
        <taxon>Gammaproteobacteria</taxon>
        <taxon>Moraxellales</taxon>
        <taxon>Moraxellaceae</taxon>
        <taxon>Moraxella</taxon>
    </lineage>
</organism>
<keyword evidence="4" id="KW-0963">Cytoplasm</keyword>
<evidence type="ECO:0000313" key="7">
    <source>
        <dbReference type="Proteomes" id="UP000035860"/>
    </source>
</evidence>
<evidence type="ECO:0000256" key="4">
    <source>
        <dbReference type="ARBA" id="ARBA00022490"/>
    </source>
</evidence>
<dbReference type="Pfam" id="PF03937">
    <property type="entry name" value="Sdh5"/>
    <property type="match status" value="1"/>
</dbReference>
<keyword evidence="5" id="KW-0143">Chaperone</keyword>
<dbReference type="Gene3D" id="1.10.150.250">
    <property type="entry name" value="Flavinator of succinate dehydrogenase"/>
    <property type="match status" value="1"/>
</dbReference>
<dbReference type="GO" id="GO:0006105">
    <property type="term" value="P:succinate metabolic process"/>
    <property type="evidence" value="ECO:0007669"/>
    <property type="project" value="TreeGrafter"/>
</dbReference>
<comment type="subcellular location">
    <subcellularLocation>
        <location evidence="1">Cytoplasm</location>
    </subcellularLocation>
</comment>
<dbReference type="GeneID" id="301975756"/>
<protein>
    <recommendedName>
        <fullName evidence="3">FAD assembly factor SdhE</fullName>
    </recommendedName>
</protein>
<dbReference type="InterPro" id="IPR036714">
    <property type="entry name" value="SDH_sf"/>
</dbReference>
<evidence type="ECO:0000256" key="1">
    <source>
        <dbReference type="ARBA" id="ARBA00004496"/>
    </source>
</evidence>
<name>A0A066UCA1_9GAMM</name>
<dbReference type="eggNOG" id="COG2938">
    <property type="taxonomic scope" value="Bacteria"/>
</dbReference>
<dbReference type="EMBL" id="AOMT01000026">
    <property type="protein sequence ID" value="KDN24700.1"/>
    <property type="molecule type" value="Genomic_DNA"/>
</dbReference>
<dbReference type="SUPFAM" id="SSF109910">
    <property type="entry name" value="YgfY-like"/>
    <property type="match status" value="1"/>
</dbReference>
<dbReference type="AlphaFoldDB" id="A0A066UCA1"/>
<dbReference type="GO" id="GO:0005737">
    <property type="term" value="C:cytoplasm"/>
    <property type="evidence" value="ECO:0007669"/>
    <property type="project" value="UniProtKB-SubCell"/>
</dbReference>
<evidence type="ECO:0000256" key="5">
    <source>
        <dbReference type="ARBA" id="ARBA00023186"/>
    </source>
</evidence>